<accession>A0A372JET0</accession>
<dbReference type="InterPro" id="IPR001128">
    <property type="entry name" value="Cyt_P450"/>
</dbReference>
<organism evidence="8 9">
    <name type="scientific">Actinomadura logoneensis</name>
    <dbReference type="NCBI Taxonomy" id="2293572"/>
    <lineage>
        <taxon>Bacteria</taxon>
        <taxon>Bacillati</taxon>
        <taxon>Actinomycetota</taxon>
        <taxon>Actinomycetes</taxon>
        <taxon>Streptosporangiales</taxon>
        <taxon>Thermomonosporaceae</taxon>
        <taxon>Actinomadura</taxon>
    </lineage>
</organism>
<dbReference type="OrthoDB" id="4133219at2"/>
<dbReference type="InterPro" id="IPR036396">
    <property type="entry name" value="Cyt_P450_sf"/>
</dbReference>
<sequence length="395" mass="44983">MRVEDWRTHPKHVWVHGQRPERIVDYDEELQMWNVYGYPEVVEILTTPKVFSNNAGRLDPMELPADICAGDFSQLDPPEHRKVRGLVDFAFTPNLVASLESRVDSLTHELLDGLEGRDGFDLVAELATPLPLNLICELLGVPREDRPAVHRWSHRMVDDADDFESPEVIKEQVHELQRAFDLLREMREYWSALAAERRRRPREDLMSHLVQVEYEGEKLGETEVFNIANRLVVNGHHSTSMLIGNTVLILDTFPEQRERVRADRALMAPMIEESLRFLSPISTVGKVTNEDVVIAGQQIPKDQLVMAWTGAANRDERAFDRPHEFDPGRTPNPHLGFGRGIHFCIGRRLARMVARSSVGVLMDRFPDLRTDPDAPPSFYQIADAGGLDSLPVLVK</sequence>
<dbReference type="EMBL" id="QURH01000776">
    <property type="protein sequence ID" value="RFU38531.1"/>
    <property type="molecule type" value="Genomic_DNA"/>
</dbReference>
<dbReference type="AlphaFoldDB" id="A0A372JET0"/>
<dbReference type="Pfam" id="PF00067">
    <property type="entry name" value="p450"/>
    <property type="match status" value="1"/>
</dbReference>
<dbReference type="PROSITE" id="PS00086">
    <property type="entry name" value="CYTOCHROME_P450"/>
    <property type="match status" value="1"/>
</dbReference>
<evidence type="ECO:0000256" key="6">
    <source>
        <dbReference type="ARBA" id="ARBA00023033"/>
    </source>
</evidence>
<dbReference type="PRINTS" id="PR00359">
    <property type="entry name" value="BP450"/>
</dbReference>
<comment type="caution">
    <text evidence="8">The sequence shown here is derived from an EMBL/GenBank/DDBJ whole genome shotgun (WGS) entry which is preliminary data.</text>
</comment>
<evidence type="ECO:0000313" key="8">
    <source>
        <dbReference type="EMBL" id="RFU38531.1"/>
    </source>
</evidence>
<dbReference type="Proteomes" id="UP000261811">
    <property type="component" value="Unassembled WGS sequence"/>
</dbReference>
<evidence type="ECO:0000256" key="5">
    <source>
        <dbReference type="ARBA" id="ARBA00023004"/>
    </source>
</evidence>
<evidence type="ECO:0000313" key="9">
    <source>
        <dbReference type="Proteomes" id="UP000261811"/>
    </source>
</evidence>
<proteinExistence type="inferred from homology"/>
<protein>
    <submittedName>
        <fullName evidence="8">Cytochrome P450</fullName>
    </submittedName>
</protein>
<dbReference type="FunFam" id="1.10.630.10:FF:000018">
    <property type="entry name" value="Cytochrome P450 monooxygenase"/>
    <property type="match status" value="1"/>
</dbReference>
<keyword evidence="5 7" id="KW-0408">Iron</keyword>
<gene>
    <name evidence="8" type="ORF">DZF91_27185</name>
</gene>
<dbReference type="GO" id="GO:0005506">
    <property type="term" value="F:iron ion binding"/>
    <property type="evidence" value="ECO:0007669"/>
    <property type="project" value="InterPro"/>
</dbReference>
<dbReference type="PANTHER" id="PTHR46696:SF1">
    <property type="entry name" value="CYTOCHROME P450 YJIB-RELATED"/>
    <property type="match status" value="1"/>
</dbReference>
<evidence type="ECO:0000256" key="1">
    <source>
        <dbReference type="ARBA" id="ARBA00010617"/>
    </source>
</evidence>
<keyword evidence="3 7" id="KW-0479">Metal-binding</keyword>
<dbReference type="Gene3D" id="1.10.630.10">
    <property type="entry name" value="Cytochrome P450"/>
    <property type="match status" value="1"/>
</dbReference>
<dbReference type="SMR" id="A0A372JET0"/>
<dbReference type="SUPFAM" id="SSF48264">
    <property type="entry name" value="Cytochrome P450"/>
    <property type="match status" value="1"/>
</dbReference>
<dbReference type="GO" id="GO:0020037">
    <property type="term" value="F:heme binding"/>
    <property type="evidence" value="ECO:0007669"/>
    <property type="project" value="InterPro"/>
</dbReference>
<keyword evidence="6 7" id="KW-0503">Monooxygenase</keyword>
<dbReference type="GO" id="GO:0016705">
    <property type="term" value="F:oxidoreductase activity, acting on paired donors, with incorporation or reduction of molecular oxygen"/>
    <property type="evidence" value="ECO:0007669"/>
    <property type="project" value="InterPro"/>
</dbReference>
<dbReference type="PANTHER" id="PTHR46696">
    <property type="entry name" value="P450, PUTATIVE (EUROFUNG)-RELATED"/>
    <property type="match status" value="1"/>
</dbReference>
<dbReference type="GO" id="GO:0004497">
    <property type="term" value="F:monooxygenase activity"/>
    <property type="evidence" value="ECO:0007669"/>
    <property type="project" value="UniProtKB-KW"/>
</dbReference>
<evidence type="ECO:0000256" key="3">
    <source>
        <dbReference type="ARBA" id="ARBA00022723"/>
    </source>
</evidence>
<name>A0A372JET0_9ACTN</name>
<evidence type="ECO:0000256" key="4">
    <source>
        <dbReference type="ARBA" id="ARBA00023002"/>
    </source>
</evidence>
<keyword evidence="9" id="KW-1185">Reference proteome</keyword>
<keyword evidence="2 7" id="KW-0349">Heme</keyword>
<comment type="similarity">
    <text evidence="1 7">Belongs to the cytochrome P450 family.</text>
</comment>
<dbReference type="InterPro" id="IPR002397">
    <property type="entry name" value="Cyt_P450_B"/>
</dbReference>
<reference evidence="8 9" key="1">
    <citation type="submission" date="2018-08" db="EMBL/GenBank/DDBJ databases">
        <title>Actinomadura jelena sp. nov., a novel Actinomycete isolated from soil in Chad.</title>
        <authorList>
            <person name="Shi L."/>
        </authorList>
    </citation>
    <scope>NUCLEOTIDE SEQUENCE [LARGE SCALE GENOMIC DNA]</scope>
    <source>
        <strain evidence="8 9">NEAU-G17</strain>
    </source>
</reference>
<dbReference type="RefSeq" id="WP_117360004.1">
    <property type="nucleotide sequence ID" value="NZ_QURH01000776.1"/>
</dbReference>
<evidence type="ECO:0000256" key="7">
    <source>
        <dbReference type="RuleBase" id="RU000461"/>
    </source>
</evidence>
<keyword evidence="4 7" id="KW-0560">Oxidoreductase</keyword>
<evidence type="ECO:0000256" key="2">
    <source>
        <dbReference type="ARBA" id="ARBA00022617"/>
    </source>
</evidence>
<dbReference type="InterPro" id="IPR017972">
    <property type="entry name" value="Cyt_P450_CS"/>
</dbReference>